<protein>
    <submittedName>
        <fullName evidence="11">DEBR0S7_02234g1_1</fullName>
    </submittedName>
</protein>
<gene>
    <name evidence="11" type="primary">QDR2</name>
    <name evidence="11" type="ORF">DEBR0S7_02234G</name>
</gene>
<dbReference type="Proteomes" id="UP000478008">
    <property type="component" value="Unassembled WGS sequence"/>
</dbReference>
<feature type="transmembrane region" description="Helical" evidence="9">
    <location>
        <begin position="141"/>
        <end position="158"/>
    </location>
</feature>
<feature type="domain" description="Major facilitator superfamily (MFS) profile" evidence="10">
    <location>
        <begin position="75"/>
        <end position="520"/>
    </location>
</feature>
<dbReference type="GO" id="GO:0045121">
    <property type="term" value="C:membrane raft"/>
    <property type="evidence" value="ECO:0007669"/>
    <property type="project" value="UniProtKB-ARBA"/>
</dbReference>
<evidence type="ECO:0000313" key="12">
    <source>
        <dbReference type="Proteomes" id="UP000478008"/>
    </source>
</evidence>
<feature type="region of interest" description="Disordered" evidence="8">
    <location>
        <begin position="1"/>
        <end position="43"/>
    </location>
</feature>
<dbReference type="GO" id="GO:0001765">
    <property type="term" value="P:membrane raft assembly"/>
    <property type="evidence" value="ECO:0007669"/>
    <property type="project" value="UniProtKB-ARBA"/>
</dbReference>
<dbReference type="PANTHER" id="PTHR23502">
    <property type="entry name" value="MAJOR FACILITATOR SUPERFAMILY"/>
    <property type="match status" value="1"/>
</dbReference>
<dbReference type="PROSITE" id="PS50850">
    <property type="entry name" value="MFS"/>
    <property type="match status" value="1"/>
</dbReference>
<evidence type="ECO:0000256" key="4">
    <source>
        <dbReference type="ARBA" id="ARBA00022989"/>
    </source>
</evidence>
<comment type="function">
    <text evidence="7">MFS antiporter that does not display functional linkage as drug transporter and performs functions that significantly affect biofilm development and virulence. No substrate for transport has been identified yet, but plays an important role in the growth in the host.</text>
</comment>
<feature type="transmembrane region" description="Helical" evidence="9">
    <location>
        <begin position="311"/>
        <end position="331"/>
    </location>
</feature>
<comment type="similarity">
    <text evidence="6">Belongs to the major facilitator superfamily. CAR1 family.</text>
</comment>
<feature type="transmembrane region" description="Helical" evidence="9">
    <location>
        <begin position="198"/>
        <end position="217"/>
    </location>
</feature>
<feature type="transmembrane region" description="Helical" evidence="9">
    <location>
        <begin position="164"/>
        <end position="186"/>
    </location>
</feature>
<evidence type="ECO:0000256" key="3">
    <source>
        <dbReference type="ARBA" id="ARBA00022692"/>
    </source>
</evidence>
<evidence type="ECO:0000256" key="5">
    <source>
        <dbReference type="ARBA" id="ARBA00023136"/>
    </source>
</evidence>
<feature type="transmembrane region" description="Helical" evidence="9">
    <location>
        <begin position="495"/>
        <end position="517"/>
    </location>
</feature>
<evidence type="ECO:0000256" key="9">
    <source>
        <dbReference type="SAM" id="Phobius"/>
    </source>
</evidence>
<sequence>MTRKTGIQGTIVTTRDKNVESGSMSASESQAEDSDGEKRPRDSLIGNNRLRELNSQVLANNMPYTIMKKSEMSFMTAILTVIGLCSSISMPIYWTALTEIQDDFHITAEQANMTVTAYLIFQAIAPVFISSAGDYFGRRPLVLFCLVGGVAANVGLAVSNTYWLIILLRCVLATFVAPTISLNSGITGDFTTRRNRGGILGYVSGFTLIGQGLAPFLGSVFDSRWNWRAIFWFSAAFDGFVLLVAFIFLPETRRTIVGNLSVPPKSIIHKAPILFHYSKRLTDKEGKSLERKSETKFNPFRPFMLLRELEITLILLPCSLFFATWTMSQVSLTTSLSRDYHYSSLKVGLCFFAPGMSTIFGTIFSGKSLNWIYKKRKNAYIKKLGDLKSGQNIPPFDIIRARLCFSVGPTAIMVVSCITYGWCLEYKEPVAVILVLSFLLTFGVMYTLNVAPTLLVDLHPRESGGSTSLNNLFRCGMSAIFVSCISKMNQSMSLGGTYTLMGGLCIIGIVILQVVMLDSKKLMEKKRLRELAYQQATV</sequence>
<dbReference type="FunFam" id="1.20.1250.20:FF:000172">
    <property type="entry name" value="MFS multidrug resistance transporter"/>
    <property type="match status" value="1"/>
</dbReference>
<evidence type="ECO:0000259" key="10">
    <source>
        <dbReference type="PROSITE" id="PS50850"/>
    </source>
</evidence>
<keyword evidence="12" id="KW-1185">Reference proteome</keyword>
<comment type="subcellular location">
    <subcellularLocation>
        <location evidence="1">Membrane</location>
        <topology evidence="1">Multi-pass membrane protein</topology>
    </subcellularLocation>
</comment>
<feature type="transmembrane region" description="Helical" evidence="9">
    <location>
        <begin position="229"/>
        <end position="249"/>
    </location>
</feature>
<dbReference type="PANTHER" id="PTHR23502:SF51">
    <property type="entry name" value="QUINIDINE RESISTANCE PROTEIN 1-RELATED"/>
    <property type="match status" value="1"/>
</dbReference>
<feature type="transmembrane region" description="Helical" evidence="9">
    <location>
        <begin position="430"/>
        <end position="451"/>
    </location>
</feature>
<feature type="transmembrane region" description="Helical" evidence="9">
    <location>
        <begin position="113"/>
        <end position="129"/>
    </location>
</feature>
<dbReference type="InterPro" id="IPR020846">
    <property type="entry name" value="MFS_dom"/>
</dbReference>
<dbReference type="AlphaFoldDB" id="A0A7D9D1G1"/>
<feature type="transmembrane region" description="Helical" evidence="9">
    <location>
        <begin position="351"/>
        <end position="373"/>
    </location>
</feature>
<dbReference type="Gene3D" id="1.20.1250.20">
    <property type="entry name" value="MFS general substrate transporter like domains"/>
    <property type="match status" value="1"/>
</dbReference>
<reference evidence="11 12" key="1">
    <citation type="submission" date="2019-07" db="EMBL/GenBank/DDBJ databases">
        <authorList>
            <person name="Friedrich A."/>
            <person name="Schacherer J."/>
        </authorList>
    </citation>
    <scope>NUCLEOTIDE SEQUENCE [LARGE SCALE GENOMIC DNA]</scope>
</reference>
<name>A0A7D9D1G1_DEKBR</name>
<keyword evidence="2" id="KW-0813">Transport</keyword>
<accession>A0A7D9D1G1</accession>
<feature type="compositionally biased region" description="Polar residues" evidence="8">
    <location>
        <begin position="1"/>
        <end position="13"/>
    </location>
</feature>
<feature type="compositionally biased region" description="Polar residues" evidence="8">
    <location>
        <begin position="20"/>
        <end position="29"/>
    </location>
</feature>
<dbReference type="SUPFAM" id="SSF103473">
    <property type="entry name" value="MFS general substrate transporter"/>
    <property type="match status" value="1"/>
</dbReference>
<keyword evidence="5 9" id="KW-0472">Membrane</keyword>
<evidence type="ECO:0000256" key="1">
    <source>
        <dbReference type="ARBA" id="ARBA00004141"/>
    </source>
</evidence>
<dbReference type="InterPro" id="IPR011701">
    <property type="entry name" value="MFS"/>
</dbReference>
<feature type="transmembrane region" description="Helical" evidence="9">
    <location>
        <begin position="72"/>
        <end position="93"/>
    </location>
</feature>
<dbReference type="EMBL" id="CABFWN010000007">
    <property type="protein sequence ID" value="VUG20359.1"/>
    <property type="molecule type" value="Genomic_DNA"/>
</dbReference>
<evidence type="ECO:0000313" key="11">
    <source>
        <dbReference type="EMBL" id="VUG20359.1"/>
    </source>
</evidence>
<evidence type="ECO:0000256" key="2">
    <source>
        <dbReference type="ARBA" id="ARBA00022448"/>
    </source>
</evidence>
<dbReference type="GO" id="GO:0005886">
    <property type="term" value="C:plasma membrane"/>
    <property type="evidence" value="ECO:0007669"/>
    <property type="project" value="TreeGrafter"/>
</dbReference>
<keyword evidence="4 9" id="KW-1133">Transmembrane helix</keyword>
<dbReference type="Pfam" id="PF07690">
    <property type="entry name" value="MFS_1"/>
    <property type="match status" value="1"/>
</dbReference>
<organism evidence="11 12">
    <name type="scientific">Dekkera bruxellensis</name>
    <name type="common">Brettanomyces custersii</name>
    <dbReference type="NCBI Taxonomy" id="5007"/>
    <lineage>
        <taxon>Eukaryota</taxon>
        <taxon>Fungi</taxon>
        <taxon>Dikarya</taxon>
        <taxon>Ascomycota</taxon>
        <taxon>Saccharomycotina</taxon>
        <taxon>Pichiomycetes</taxon>
        <taxon>Pichiales</taxon>
        <taxon>Pichiaceae</taxon>
        <taxon>Brettanomyces</taxon>
    </lineage>
</organism>
<evidence type="ECO:0000256" key="7">
    <source>
        <dbReference type="ARBA" id="ARBA00053949"/>
    </source>
</evidence>
<evidence type="ECO:0000256" key="6">
    <source>
        <dbReference type="ARBA" id="ARBA00038347"/>
    </source>
</evidence>
<proteinExistence type="inferred from homology"/>
<keyword evidence="3 9" id="KW-0812">Transmembrane</keyword>
<dbReference type="GO" id="GO:0022857">
    <property type="term" value="F:transmembrane transporter activity"/>
    <property type="evidence" value="ECO:0007669"/>
    <property type="project" value="InterPro"/>
</dbReference>
<feature type="transmembrane region" description="Helical" evidence="9">
    <location>
        <begin position="403"/>
        <end position="424"/>
    </location>
</feature>
<evidence type="ECO:0000256" key="8">
    <source>
        <dbReference type="SAM" id="MobiDB-lite"/>
    </source>
</evidence>
<dbReference type="InterPro" id="IPR036259">
    <property type="entry name" value="MFS_trans_sf"/>
</dbReference>
<dbReference type="GO" id="GO:0055088">
    <property type="term" value="P:lipid homeostasis"/>
    <property type="evidence" value="ECO:0007669"/>
    <property type="project" value="UniProtKB-ARBA"/>
</dbReference>